<dbReference type="InterPro" id="IPR028098">
    <property type="entry name" value="Glyco_trans_4-like_N"/>
</dbReference>
<dbReference type="Pfam" id="PF13692">
    <property type="entry name" value="Glyco_trans_1_4"/>
    <property type="match status" value="1"/>
</dbReference>
<comment type="caution">
    <text evidence="2">The sequence shown here is derived from an EMBL/GenBank/DDBJ whole genome shotgun (WGS) entry which is preliminary data.</text>
</comment>
<sequence length="405" mass="45126">MRRLLAVLPDHPQPLDMGSRVRNVRILEALSSQFELCIVSLVHRREHLDAPGPVAELGTWVPVLAPHRRNRASHLATHLRSRLSGMTEGLHRETFFMSFPELSDEVRRQLESFRPDIVHVAYWYALRHLEARPRPPLWVVDTHDVQFERHERLWGRVSPREKAAELLELSRYDRVIAITGHDRDVFRSELGPSLECAVMPMGVDTDSWSPDAVAPSRGDAPRVVFYGNMTNESNQVAARHLLDDVVPLVRADVPGLEVTLLGAGTPDDLRAAAAENETPVLVTGFVEDVRPHLSSGRVLALSLQSGSGQRGRVVEALALGVPVVGYRGGLEGLEFEDGEGVVIVDDELRFAEELTRLLQHPDAARELGLAGRAAVVERYGMDATYGRFPRVYREWLESIEASAEG</sequence>
<dbReference type="GO" id="GO:0016757">
    <property type="term" value="F:glycosyltransferase activity"/>
    <property type="evidence" value="ECO:0007669"/>
    <property type="project" value="TreeGrafter"/>
</dbReference>
<evidence type="ECO:0000313" key="3">
    <source>
        <dbReference type="Proteomes" id="UP000739538"/>
    </source>
</evidence>
<dbReference type="CDD" id="cd03801">
    <property type="entry name" value="GT4_PimA-like"/>
    <property type="match status" value="1"/>
</dbReference>
<accession>A0A956NIM5</accession>
<dbReference type="Pfam" id="PF13439">
    <property type="entry name" value="Glyco_transf_4"/>
    <property type="match status" value="1"/>
</dbReference>
<dbReference type="PANTHER" id="PTHR12526">
    <property type="entry name" value="GLYCOSYLTRANSFERASE"/>
    <property type="match status" value="1"/>
</dbReference>
<proteinExistence type="predicted"/>
<dbReference type="SUPFAM" id="SSF53756">
    <property type="entry name" value="UDP-Glycosyltransferase/glycogen phosphorylase"/>
    <property type="match status" value="1"/>
</dbReference>
<feature type="domain" description="Glycosyltransferase subfamily 4-like N-terminal" evidence="1">
    <location>
        <begin position="99"/>
        <end position="206"/>
    </location>
</feature>
<protein>
    <submittedName>
        <fullName evidence="2">Glycosyltransferase family 4 protein</fullName>
    </submittedName>
</protein>
<organism evidence="2 3">
    <name type="scientific">Eiseniibacteriota bacterium</name>
    <dbReference type="NCBI Taxonomy" id="2212470"/>
    <lineage>
        <taxon>Bacteria</taxon>
        <taxon>Candidatus Eiseniibacteriota</taxon>
    </lineage>
</organism>
<dbReference type="Gene3D" id="3.40.50.2000">
    <property type="entry name" value="Glycogen Phosphorylase B"/>
    <property type="match status" value="2"/>
</dbReference>
<dbReference type="Proteomes" id="UP000739538">
    <property type="component" value="Unassembled WGS sequence"/>
</dbReference>
<dbReference type="EMBL" id="JAGQHS010000120">
    <property type="protein sequence ID" value="MCA9757784.1"/>
    <property type="molecule type" value="Genomic_DNA"/>
</dbReference>
<evidence type="ECO:0000259" key="1">
    <source>
        <dbReference type="Pfam" id="PF13439"/>
    </source>
</evidence>
<reference evidence="2" key="1">
    <citation type="submission" date="2020-04" db="EMBL/GenBank/DDBJ databases">
        <authorList>
            <person name="Zhang T."/>
        </authorList>
    </citation>
    <scope>NUCLEOTIDE SEQUENCE</scope>
    <source>
        <strain evidence="2">HKST-UBA02</strain>
    </source>
</reference>
<evidence type="ECO:0000313" key="2">
    <source>
        <dbReference type="EMBL" id="MCA9757784.1"/>
    </source>
</evidence>
<gene>
    <name evidence="2" type="ORF">KDA27_18470</name>
</gene>
<reference evidence="2" key="2">
    <citation type="journal article" date="2021" name="Microbiome">
        <title>Successional dynamics and alternative stable states in a saline activated sludge microbial community over 9 years.</title>
        <authorList>
            <person name="Wang Y."/>
            <person name="Ye J."/>
            <person name="Ju F."/>
            <person name="Liu L."/>
            <person name="Boyd J.A."/>
            <person name="Deng Y."/>
            <person name="Parks D.H."/>
            <person name="Jiang X."/>
            <person name="Yin X."/>
            <person name="Woodcroft B.J."/>
            <person name="Tyson G.W."/>
            <person name="Hugenholtz P."/>
            <person name="Polz M.F."/>
            <person name="Zhang T."/>
        </authorList>
    </citation>
    <scope>NUCLEOTIDE SEQUENCE</scope>
    <source>
        <strain evidence="2">HKST-UBA02</strain>
    </source>
</reference>
<dbReference type="PANTHER" id="PTHR12526:SF600">
    <property type="entry name" value="GLYCOSYL TRANSFERASE GROUP 1"/>
    <property type="match status" value="1"/>
</dbReference>
<name>A0A956NIM5_UNCEI</name>
<dbReference type="AlphaFoldDB" id="A0A956NIM5"/>